<feature type="domain" description="Glycosyl hydrolase family 32 C-terminal" evidence="11">
    <location>
        <begin position="367"/>
        <end position="482"/>
    </location>
</feature>
<sequence length="496" mass="56519">MEWTRESRYKKYSEWDAETLLKLQAQATASKYQMSYHIRPQSGLLNDPNGFSYFNDEYHVFYQSYPFGAVHGLKSWVHLTSPDLVHWKNLGLAINADTKYDSHGAYSGSARVIDDKLFLMYTGNHRSKEWVRYPYQIGAIMDKDNNITKLDKPMIEPVDHITEHFRDPQLLKHRDEYFVILGAQDAETKTGKISLFRSKDLKNWQDLGYLDFTEEEMGYMVECPNLVFIDDQPVLIFCPQGLDKKVADYENIYPNMYIVGSNIRLDKAKFNTDQKAPLNLDDGFDVYATQAFTAPNGKAYAISWIGLPDISYPTDSENWANCLSQVKELSVVDGELYQRPVPAMASLREEGTLVRSEEVFDGQQIVHSAASKHYELKLDLTAGQNGKLFLAANKDLSQGIEIKFSTADDAFLTVDRSKAGIPFAEDYGTTRNIALPANKQLSLDIFVDGSVCEIFVNNGRHTLTLRFFAPDGNDKIAFISDKKLQYTGTYWNMKNI</sequence>
<dbReference type="PANTHER" id="PTHR43101:SF1">
    <property type="entry name" value="BETA-FRUCTOSIDASE"/>
    <property type="match status" value="1"/>
</dbReference>
<dbReference type="KEGG" id="lsj:LSJ_0102c"/>
<evidence type="ECO:0000256" key="3">
    <source>
        <dbReference type="ARBA" id="ARBA00012758"/>
    </source>
</evidence>
<keyword evidence="5 8" id="KW-0378">Hydrolase</keyword>
<dbReference type="GO" id="GO:0004564">
    <property type="term" value="F:beta-fructofuranosidase activity"/>
    <property type="evidence" value="ECO:0007669"/>
    <property type="project" value="UniProtKB-EC"/>
</dbReference>
<dbReference type="PANTHER" id="PTHR43101">
    <property type="entry name" value="BETA-FRUCTOSIDASE"/>
    <property type="match status" value="1"/>
</dbReference>
<dbReference type="Pfam" id="PF08244">
    <property type="entry name" value="Glyco_hydro_32C"/>
    <property type="match status" value="1"/>
</dbReference>
<accession>A0A089QDN8</accession>
<dbReference type="EMBL" id="CP007646">
    <property type="protein sequence ID" value="AIR09868.1"/>
    <property type="molecule type" value="Genomic_DNA"/>
</dbReference>
<comment type="pathway">
    <text evidence="1 9">Glycan biosynthesis; sucrose metabolism.</text>
</comment>
<dbReference type="UniPathway" id="UPA00238"/>
<gene>
    <name evidence="12" type="primary">scrB</name>
    <name evidence="12" type="ORF">LSJ_0102c</name>
</gene>
<dbReference type="InterPro" id="IPR023296">
    <property type="entry name" value="Glyco_hydro_beta-prop_sf"/>
</dbReference>
<dbReference type="RefSeq" id="WP_044004352.1">
    <property type="nucleotide sequence ID" value="NZ_CP007646.1"/>
</dbReference>
<dbReference type="CDD" id="cd18623">
    <property type="entry name" value="GH32_ScrB-like"/>
    <property type="match status" value="1"/>
</dbReference>
<dbReference type="InterPro" id="IPR013189">
    <property type="entry name" value="Glyco_hydro_32_C"/>
</dbReference>
<reference evidence="12 13" key="1">
    <citation type="journal article" date="2014" name="BMC Genomics">
        <title>Unusual genome complexity in Lactobacillus salivarius JCM1046.</title>
        <authorList>
            <person name="Raftis E.J."/>
            <person name="Forde B.M."/>
            <person name="Claesson M.J."/>
            <person name="O'Toole P.W."/>
        </authorList>
    </citation>
    <scope>NUCLEOTIDE SEQUENCE [LARGE SCALE GENOMIC DNA]</scope>
    <source>
        <strain evidence="12 13">JCM1046</strain>
    </source>
</reference>
<dbReference type="InterPro" id="IPR006232">
    <property type="entry name" value="Suc6P_hydrolase"/>
</dbReference>
<dbReference type="AlphaFoldDB" id="A0A089QDN8"/>
<keyword evidence="6 8" id="KW-0326">Glycosidase</keyword>
<dbReference type="SMART" id="SM00640">
    <property type="entry name" value="Glyco_32"/>
    <property type="match status" value="1"/>
</dbReference>
<dbReference type="InterPro" id="IPR018053">
    <property type="entry name" value="Glyco_hydro_32_AS"/>
</dbReference>
<dbReference type="GO" id="GO:0005737">
    <property type="term" value="C:cytoplasm"/>
    <property type="evidence" value="ECO:0007669"/>
    <property type="project" value="UniProtKB-SubCell"/>
</dbReference>
<evidence type="ECO:0000256" key="1">
    <source>
        <dbReference type="ARBA" id="ARBA00004914"/>
    </source>
</evidence>
<organism evidence="12 13">
    <name type="scientific">Ligilactobacillus salivarius</name>
    <dbReference type="NCBI Taxonomy" id="1624"/>
    <lineage>
        <taxon>Bacteria</taxon>
        <taxon>Bacillati</taxon>
        <taxon>Bacillota</taxon>
        <taxon>Bacilli</taxon>
        <taxon>Lactobacillales</taxon>
        <taxon>Lactobacillaceae</taxon>
        <taxon>Ligilactobacillus</taxon>
    </lineage>
</organism>
<dbReference type="SUPFAM" id="SSF49899">
    <property type="entry name" value="Concanavalin A-like lectins/glucanases"/>
    <property type="match status" value="1"/>
</dbReference>
<dbReference type="InterPro" id="IPR013320">
    <property type="entry name" value="ConA-like_dom_sf"/>
</dbReference>
<comment type="function">
    <text evidence="9">Enables the bacterium to metabolize sucrose as a sole carbon source.</text>
</comment>
<evidence type="ECO:0000256" key="5">
    <source>
        <dbReference type="ARBA" id="ARBA00022801"/>
    </source>
</evidence>
<evidence type="ECO:0000313" key="13">
    <source>
        <dbReference type="Proteomes" id="UP000029488"/>
    </source>
</evidence>
<comment type="catalytic activity">
    <reaction evidence="8">
        <text>Hydrolysis of terminal non-reducing beta-D-fructofuranoside residues in beta-D-fructofuranosides.</text>
        <dbReference type="EC" id="3.2.1.26"/>
    </reaction>
</comment>
<dbReference type="PROSITE" id="PS00609">
    <property type="entry name" value="GLYCOSYL_HYDROL_F32"/>
    <property type="match status" value="1"/>
</dbReference>
<evidence type="ECO:0000256" key="2">
    <source>
        <dbReference type="ARBA" id="ARBA00009902"/>
    </source>
</evidence>
<dbReference type="Pfam" id="PF00251">
    <property type="entry name" value="Glyco_hydro_32N"/>
    <property type="match status" value="1"/>
</dbReference>
<dbReference type="InterPro" id="IPR013148">
    <property type="entry name" value="Glyco_hydro_32_N"/>
</dbReference>
<dbReference type="Gene3D" id="2.115.10.20">
    <property type="entry name" value="Glycosyl hydrolase domain, family 43"/>
    <property type="match status" value="1"/>
</dbReference>
<keyword evidence="9" id="KW-0119">Carbohydrate metabolism</keyword>
<protein>
    <recommendedName>
        <fullName evidence="4 8">Sucrose-6-phosphate hydrolase</fullName>
        <ecNumber evidence="3 8">3.2.1.26</ecNumber>
    </recommendedName>
    <alternativeName>
        <fullName evidence="7 9">Invertase</fullName>
    </alternativeName>
</protein>
<dbReference type="InterPro" id="IPR051214">
    <property type="entry name" value="GH32_Enzymes"/>
</dbReference>
<evidence type="ECO:0000256" key="4">
    <source>
        <dbReference type="ARBA" id="ARBA00019623"/>
    </source>
</evidence>
<dbReference type="Gene3D" id="2.60.120.560">
    <property type="entry name" value="Exo-inulinase, domain 1"/>
    <property type="match status" value="1"/>
</dbReference>
<dbReference type="NCBIfam" id="TIGR01322">
    <property type="entry name" value="scrB_fam"/>
    <property type="match status" value="1"/>
</dbReference>
<proteinExistence type="inferred from homology"/>
<comment type="similarity">
    <text evidence="2 8">Belongs to the glycosyl hydrolase 32 family.</text>
</comment>
<evidence type="ECO:0000256" key="7">
    <source>
        <dbReference type="ARBA" id="ARBA00033367"/>
    </source>
</evidence>
<evidence type="ECO:0000256" key="9">
    <source>
        <dbReference type="RuleBase" id="RU365015"/>
    </source>
</evidence>
<dbReference type="Proteomes" id="UP000029488">
    <property type="component" value="Chromosome"/>
</dbReference>
<evidence type="ECO:0000256" key="8">
    <source>
        <dbReference type="RuleBase" id="RU362110"/>
    </source>
</evidence>
<evidence type="ECO:0000259" key="10">
    <source>
        <dbReference type="Pfam" id="PF00251"/>
    </source>
</evidence>
<evidence type="ECO:0000256" key="6">
    <source>
        <dbReference type="ARBA" id="ARBA00023295"/>
    </source>
</evidence>
<keyword evidence="9" id="KW-0963">Cytoplasm</keyword>
<dbReference type="SUPFAM" id="SSF75005">
    <property type="entry name" value="Arabinanase/levansucrase/invertase"/>
    <property type="match status" value="1"/>
</dbReference>
<feature type="domain" description="Glycosyl hydrolase family 32 N-terminal" evidence="10">
    <location>
        <begin position="37"/>
        <end position="340"/>
    </location>
</feature>
<evidence type="ECO:0000259" key="11">
    <source>
        <dbReference type="Pfam" id="PF08244"/>
    </source>
</evidence>
<name>A0A089QDN8_9LACO</name>
<dbReference type="InterPro" id="IPR001362">
    <property type="entry name" value="Glyco_hydro_32"/>
</dbReference>
<dbReference type="EC" id="3.2.1.26" evidence="3 8"/>
<comment type="subcellular location">
    <subcellularLocation>
        <location evidence="9">Cytoplasm</location>
    </subcellularLocation>
</comment>
<dbReference type="GO" id="GO:0005985">
    <property type="term" value="P:sucrose metabolic process"/>
    <property type="evidence" value="ECO:0007669"/>
    <property type="project" value="UniProtKB-UniPathway"/>
</dbReference>
<evidence type="ECO:0000313" key="12">
    <source>
        <dbReference type="EMBL" id="AIR09868.1"/>
    </source>
</evidence>